<evidence type="ECO:0000313" key="3">
    <source>
        <dbReference type="Proteomes" id="UP001152523"/>
    </source>
</evidence>
<name>A0AAV0FAC8_9ASTE</name>
<dbReference type="Proteomes" id="UP001152523">
    <property type="component" value="Unassembled WGS sequence"/>
</dbReference>
<gene>
    <name evidence="2" type="ORF">CEPIT_LOCUS32220</name>
</gene>
<sequence>MAEAGKSTKQTRDIRPITDLSRLSPRVPTLRTVNGRYPKGAAIPYAKYALSSFNEKNRDQQGPEYELVDDRGCVFQPRACVLHLNFIARPKNGTEAENKLCFAELKFRTGEDYKCIVRCTICCILGPWDPEAHLEPVLTFSETGLHGCNLLCKHHPGVVQHPPDGGFTKVVNWNVWKGIEKEDTSSYVPFRFAT</sequence>
<protein>
    <recommendedName>
        <fullName evidence="1">DUF3615 domain-containing protein</fullName>
    </recommendedName>
</protein>
<dbReference type="PANTHER" id="PTHR34710:SF20">
    <property type="entry name" value="OS10G0550200 PROTEIN"/>
    <property type="match status" value="1"/>
</dbReference>
<comment type="caution">
    <text evidence="2">The sequence shown here is derived from an EMBL/GenBank/DDBJ whole genome shotgun (WGS) entry which is preliminary data.</text>
</comment>
<dbReference type="AlphaFoldDB" id="A0AAV0FAC8"/>
<keyword evidence="3" id="KW-1185">Reference proteome</keyword>
<evidence type="ECO:0000313" key="2">
    <source>
        <dbReference type="EMBL" id="CAH9132492.1"/>
    </source>
</evidence>
<organism evidence="2 3">
    <name type="scientific">Cuscuta epithymum</name>
    <dbReference type="NCBI Taxonomy" id="186058"/>
    <lineage>
        <taxon>Eukaryota</taxon>
        <taxon>Viridiplantae</taxon>
        <taxon>Streptophyta</taxon>
        <taxon>Embryophyta</taxon>
        <taxon>Tracheophyta</taxon>
        <taxon>Spermatophyta</taxon>
        <taxon>Magnoliopsida</taxon>
        <taxon>eudicotyledons</taxon>
        <taxon>Gunneridae</taxon>
        <taxon>Pentapetalae</taxon>
        <taxon>asterids</taxon>
        <taxon>lamiids</taxon>
        <taxon>Solanales</taxon>
        <taxon>Convolvulaceae</taxon>
        <taxon>Cuscuteae</taxon>
        <taxon>Cuscuta</taxon>
        <taxon>Cuscuta subgen. Cuscuta</taxon>
    </lineage>
</organism>
<reference evidence="2" key="1">
    <citation type="submission" date="2022-07" db="EMBL/GenBank/DDBJ databases">
        <authorList>
            <person name="Macas J."/>
            <person name="Novak P."/>
            <person name="Neumann P."/>
        </authorList>
    </citation>
    <scope>NUCLEOTIDE SEQUENCE</scope>
</reference>
<evidence type="ECO:0000259" key="1">
    <source>
        <dbReference type="Pfam" id="PF12274"/>
    </source>
</evidence>
<dbReference type="EMBL" id="CAMAPF010000972">
    <property type="protein sequence ID" value="CAH9132492.1"/>
    <property type="molecule type" value="Genomic_DNA"/>
</dbReference>
<dbReference type="Pfam" id="PF12274">
    <property type="entry name" value="DUF3615"/>
    <property type="match status" value="1"/>
</dbReference>
<feature type="domain" description="DUF3615" evidence="1">
    <location>
        <begin position="47"/>
        <end position="156"/>
    </location>
</feature>
<dbReference type="PANTHER" id="PTHR34710">
    <property type="entry name" value="OS03G0834100 PROTEIN"/>
    <property type="match status" value="1"/>
</dbReference>
<accession>A0AAV0FAC8</accession>
<proteinExistence type="predicted"/>
<dbReference type="InterPro" id="IPR022059">
    <property type="entry name" value="DUF3615"/>
</dbReference>